<evidence type="ECO:0000256" key="7">
    <source>
        <dbReference type="SAM" id="Phobius"/>
    </source>
</evidence>
<keyword evidence="7" id="KW-0472">Membrane</keyword>
<gene>
    <name evidence="9" type="ORF">GCM10009105_14200</name>
</gene>
<dbReference type="RefSeq" id="WP_343788680.1">
    <property type="nucleotide sequence ID" value="NZ_BAAAEU010000006.1"/>
</dbReference>
<evidence type="ECO:0000256" key="2">
    <source>
        <dbReference type="ARBA" id="ARBA00022617"/>
    </source>
</evidence>
<evidence type="ECO:0000256" key="1">
    <source>
        <dbReference type="ARBA" id="ARBA00022448"/>
    </source>
</evidence>
<evidence type="ECO:0000259" key="8">
    <source>
        <dbReference type="PROSITE" id="PS51007"/>
    </source>
</evidence>
<dbReference type="Gene3D" id="1.10.760.10">
    <property type="entry name" value="Cytochrome c-like domain"/>
    <property type="match status" value="1"/>
</dbReference>
<keyword evidence="7" id="KW-0812">Transmembrane</keyword>
<dbReference type="PRINTS" id="PR00607">
    <property type="entry name" value="CYTCHROMECIE"/>
</dbReference>
<dbReference type="InterPro" id="IPR009056">
    <property type="entry name" value="Cyt_c-like_dom"/>
</dbReference>
<dbReference type="InterPro" id="IPR002323">
    <property type="entry name" value="Cyt_CIE"/>
</dbReference>
<keyword evidence="7" id="KW-1133">Transmembrane helix</keyword>
<name>A0ABN1IFJ5_9GAMM</name>
<evidence type="ECO:0000256" key="4">
    <source>
        <dbReference type="ARBA" id="ARBA00022982"/>
    </source>
</evidence>
<dbReference type="PANTHER" id="PTHR40942">
    <property type="match status" value="1"/>
</dbReference>
<evidence type="ECO:0000256" key="3">
    <source>
        <dbReference type="ARBA" id="ARBA00022723"/>
    </source>
</evidence>
<dbReference type="PANTHER" id="PTHR40942:SF2">
    <property type="entry name" value="CYTOCHROME-RELATED"/>
    <property type="match status" value="1"/>
</dbReference>
<sequence>MSNPVTRTDAVFLKHFAMLIGFLMIVAVLLIALAVHIYSKNPPPENPDKQKLVEQRIAPVGGVYAGDTGRAAMQAAQEAAAKAAASQVAYGGTTDGKAIFGNLCHSCHETGAGGAPKISDKAVWAPRVAAGIETLIKHATDGYTGKSGVMPAKGGNPALNDAQIKATVEWMVSQVK</sequence>
<reference evidence="9 10" key="1">
    <citation type="journal article" date="2019" name="Int. J. Syst. Evol. Microbiol.">
        <title>The Global Catalogue of Microorganisms (GCM) 10K type strain sequencing project: providing services to taxonomists for standard genome sequencing and annotation.</title>
        <authorList>
            <consortium name="The Broad Institute Genomics Platform"/>
            <consortium name="The Broad Institute Genome Sequencing Center for Infectious Disease"/>
            <person name="Wu L."/>
            <person name="Ma J."/>
        </authorList>
    </citation>
    <scope>NUCLEOTIDE SEQUENCE [LARGE SCALE GENOMIC DNA]</scope>
    <source>
        <strain evidence="9 10">JCM 15421</strain>
    </source>
</reference>
<keyword evidence="4" id="KW-0249">Electron transport</keyword>
<dbReference type="InterPro" id="IPR036909">
    <property type="entry name" value="Cyt_c-like_dom_sf"/>
</dbReference>
<comment type="caution">
    <text evidence="9">The sequence shown here is derived from an EMBL/GenBank/DDBJ whole genome shotgun (WGS) entry which is preliminary data.</text>
</comment>
<dbReference type="SUPFAM" id="SSF46626">
    <property type="entry name" value="Cytochrome c"/>
    <property type="match status" value="1"/>
</dbReference>
<evidence type="ECO:0000313" key="10">
    <source>
        <dbReference type="Proteomes" id="UP001501523"/>
    </source>
</evidence>
<keyword evidence="1" id="KW-0813">Transport</keyword>
<keyword evidence="2 6" id="KW-0349">Heme</keyword>
<accession>A0ABN1IFJ5</accession>
<dbReference type="EMBL" id="BAAAEU010000006">
    <property type="protein sequence ID" value="GAA0711967.1"/>
    <property type="molecule type" value="Genomic_DNA"/>
</dbReference>
<organism evidence="9 10">
    <name type="scientific">Dokdonella soli</name>
    <dbReference type="NCBI Taxonomy" id="529810"/>
    <lineage>
        <taxon>Bacteria</taxon>
        <taxon>Pseudomonadati</taxon>
        <taxon>Pseudomonadota</taxon>
        <taxon>Gammaproteobacteria</taxon>
        <taxon>Lysobacterales</taxon>
        <taxon>Rhodanobacteraceae</taxon>
        <taxon>Dokdonella</taxon>
    </lineage>
</organism>
<keyword evidence="5 6" id="KW-0408">Iron</keyword>
<dbReference type="PROSITE" id="PS51007">
    <property type="entry name" value="CYTC"/>
    <property type="match status" value="1"/>
</dbReference>
<protein>
    <submittedName>
        <fullName evidence="9">C-type cytochrome</fullName>
    </submittedName>
</protein>
<feature type="transmembrane region" description="Helical" evidence="7">
    <location>
        <begin position="12"/>
        <end position="38"/>
    </location>
</feature>
<evidence type="ECO:0000256" key="6">
    <source>
        <dbReference type="PROSITE-ProRule" id="PRU00433"/>
    </source>
</evidence>
<evidence type="ECO:0000313" key="9">
    <source>
        <dbReference type="EMBL" id="GAA0711967.1"/>
    </source>
</evidence>
<evidence type="ECO:0000256" key="5">
    <source>
        <dbReference type="ARBA" id="ARBA00023004"/>
    </source>
</evidence>
<dbReference type="Proteomes" id="UP001501523">
    <property type="component" value="Unassembled WGS sequence"/>
</dbReference>
<feature type="domain" description="Cytochrome c" evidence="8">
    <location>
        <begin position="91"/>
        <end position="175"/>
    </location>
</feature>
<keyword evidence="3 6" id="KW-0479">Metal-binding</keyword>
<keyword evidence="10" id="KW-1185">Reference proteome</keyword>
<dbReference type="Pfam" id="PF13442">
    <property type="entry name" value="Cytochrome_CBB3"/>
    <property type="match status" value="1"/>
</dbReference>
<proteinExistence type="predicted"/>